<dbReference type="AlphaFoldDB" id="A0A3A4NK66"/>
<dbReference type="InterPro" id="IPR050595">
    <property type="entry name" value="Bact_response_regulator"/>
</dbReference>
<dbReference type="Proteomes" id="UP000265882">
    <property type="component" value="Unassembled WGS sequence"/>
</dbReference>
<dbReference type="CDD" id="cd00156">
    <property type="entry name" value="REC"/>
    <property type="match status" value="1"/>
</dbReference>
<organism evidence="5 6">
    <name type="scientific">Abyssobacteria bacterium (strain SURF_5)</name>
    <dbReference type="NCBI Taxonomy" id="2093360"/>
    <lineage>
        <taxon>Bacteria</taxon>
        <taxon>Pseudomonadati</taxon>
        <taxon>Candidatus Hydrogenedentota</taxon>
        <taxon>Candidatus Abyssobacteria</taxon>
    </lineage>
</organism>
<dbReference type="EMBL" id="QZKU01000135">
    <property type="protein sequence ID" value="RJP15321.1"/>
    <property type="molecule type" value="Genomic_DNA"/>
</dbReference>
<comment type="caution">
    <text evidence="5">The sequence shown here is derived from an EMBL/GenBank/DDBJ whole genome shotgun (WGS) entry which is preliminary data.</text>
</comment>
<reference evidence="5 6" key="1">
    <citation type="journal article" date="2017" name="ISME J.">
        <title>Energy and carbon metabolisms in a deep terrestrial subsurface fluid microbial community.</title>
        <authorList>
            <person name="Momper L."/>
            <person name="Jungbluth S.P."/>
            <person name="Lee M.D."/>
            <person name="Amend J.P."/>
        </authorList>
    </citation>
    <scope>NUCLEOTIDE SEQUENCE [LARGE SCALE GENOMIC DNA]</scope>
    <source>
        <strain evidence="5">SURF_5</strain>
    </source>
</reference>
<dbReference type="Pfam" id="PF00072">
    <property type="entry name" value="Response_reg"/>
    <property type="match status" value="1"/>
</dbReference>
<feature type="modified residue" description="4-aspartylphosphate" evidence="3">
    <location>
        <position position="62"/>
    </location>
</feature>
<keyword evidence="1 3" id="KW-0597">Phosphoprotein</keyword>
<evidence type="ECO:0000313" key="6">
    <source>
        <dbReference type="Proteomes" id="UP000265882"/>
    </source>
</evidence>
<dbReference type="InterPro" id="IPR011006">
    <property type="entry name" value="CheY-like_superfamily"/>
</dbReference>
<dbReference type="InterPro" id="IPR001789">
    <property type="entry name" value="Sig_transdc_resp-reg_receiver"/>
</dbReference>
<proteinExistence type="predicted"/>
<accession>A0A3A4NK66</accession>
<dbReference type="PANTHER" id="PTHR44591">
    <property type="entry name" value="STRESS RESPONSE REGULATOR PROTEIN 1"/>
    <property type="match status" value="1"/>
</dbReference>
<dbReference type="SUPFAM" id="SSF52172">
    <property type="entry name" value="CheY-like"/>
    <property type="match status" value="1"/>
</dbReference>
<evidence type="ECO:0000256" key="3">
    <source>
        <dbReference type="PROSITE-ProRule" id="PRU00169"/>
    </source>
</evidence>
<gene>
    <name evidence="5" type="ORF">C4520_20270</name>
</gene>
<evidence type="ECO:0000256" key="1">
    <source>
        <dbReference type="ARBA" id="ARBA00022553"/>
    </source>
</evidence>
<evidence type="ECO:0000313" key="5">
    <source>
        <dbReference type="EMBL" id="RJP15321.1"/>
    </source>
</evidence>
<keyword evidence="2" id="KW-0902">Two-component regulatory system</keyword>
<dbReference type="PROSITE" id="PS50110">
    <property type="entry name" value="RESPONSE_REGULATORY"/>
    <property type="match status" value="1"/>
</dbReference>
<protein>
    <submittedName>
        <fullName evidence="5">Response regulator</fullName>
    </submittedName>
</protein>
<evidence type="ECO:0000256" key="2">
    <source>
        <dbReference type="ARBA" id="ARBA00023012"/>
    </source>
</evidence>
<dbReference type="SMART" id="SM00448">
    <property type="entry name" value="REC"/>
    <property type="match status" value="1"/>
</dbReference>
<name>A0A3A4NK66_ABYX5</name>
<sequence length="142" mass="15831">MVKKEADLASSKTVLLVDDERNALVALAKILREDGYHVVVASTEEQALNRLSRWKFDFIITDLFLLKSCCVNLLNRIKTLKPRIPVILTTAHGDINRYLDEASLDGMQRLSKPIKYEELMRVISTIEAQATGQTSAESGSGP</sequence>
<dbReference type="GO" id="GO:0000160">
    <property type="term" value="P:phosphorelay signal transduction system"/>
    <property type="evidence" value="ECO:0007669"/>
    <property type="project" value="UniProtKB-KW"/>
</dbReference>
<dbReference type="PANTHER" id="PTHR44591:SF14">
    <property type="entry name" value="PROTEIN PILG"/>
    <property type="match status" value="1"/>
</dbReference>
<feature type="domain" description="Response regulatory" evidence="4">
    <location>
        <begin position="13"/>
        <end position="127"/>
    </location>
</feature>
<dbReference type="Gene3D" id="3.40.50.2300">
    <property type="match status" value="1"/>
</dbReference>
<evidence type="ECO:0000259" key="4">
    <source>
        <dbReference type="PROSITE" id="PS50110"/>
    </source>
</evidence>